<keyword evidence="7" id="KW-1185">Reference proteome</keyword>
<dbReference type="InterPro" id="IPR014043">
    <property type="entry name" value="Acyl_transferase_dom"/>
</dbReference>
<dbReference type="CDD" id="cd00833">
    <property type="entry name" value="PKS"/>
    <property type="match status" value="1"/>
</dbReference>
<evidence type="ECO:0000313" key="7">
    <source>
        <dbReference type="Proteomes" id="UP001176521"/>
    </source>
</evidence>
<dbReference type="Pfam" id="PF16073">
    <property type="entry name" value="SAT"/>
    <property type="match status" value="1"/>
</dbReference>
<feature type="active site" description="Proton acceptor; for dehydratase activity" evidence="3">
    <location>
        <position position="1429"/>
    </location>
</feature>
<dbReference type="PROSITE" id="PS52019">
    <property type="entry name" value="PKS_MFAS_DH"/>
    <property type="match status" value="1"/>
</dbReference>
<evidence type="ECO:0000256" key="1">
    <source>
        <dbReference type="ARBA" id="ARBA00022450"/>
    </source>
</evidence>
<dbReference type="GO" id="GO:0004312">
    <property type="term" value="F:fatty acid synthase activity"/>
    <property type="evidence" value="ECO:0007669"/>
    <property type="project" value="TreeGrafter"/>
</dbReference>
<dbReference type="Gene3D" id="3.10.129.110">
    <property type="entry name" value="Polyketide synthase dehydratase"/>
    <property type="match status" value="1"/>
</dbReference>
<dbReference type="InterPro" id="IPR001227">
    <property type="entry name" value="Ac_transferase_dom_sf"/>
</dbReference>
<dbReference type="InterPro" id="IPR016039">
    <property type="entry name" value="Thiolase-like"/>
</dbReference>
<dbReference type="InterPro" id="IPR042104">
    <property type="entry name" value="PKS_dehydratase_sf"/>
</dbReference>
<dbReference type="SUPFAM" id="SSF55048">
    <property type="entry name" value="Probable ACP-binding domain of malonyl-CoA ACP transacylase"/>
    <property type="match status" value="1"/>
</dbReference>
<protein>
    <recommendedName>
        <fullName evidence="8">Carrier domain-containing protein</fullName>
    </recommendedName>
</protein>
<evidence type="ECO:0008006" key="8">
    <source>
        <dbReference type="Google" id="ProtNLM"/>
    </source>
</evidence>
<evidence type="ECO:0000259" key="5">
    <source>
        <dbReference type="PROSITE" id="PS52019"/>
    </source>
</evidence>
<feature type="domain" description="PKS/mFAS DH" evidence="5">
    <location>
        <begin position="1397"/>
        <end position="1749"/>
    </location>
</feature>
<dbReference type="Pfam" id="PF02801">
    <property type="entry name" value="Ketoacyl-synt_C"/>
    <property type="match status" value="1"/>
</dbReference>
<dbReference type="Proteomes" id="UP001176521">
    <property type="component" value="Unassembled WGS sequence"/>
</dbReference>
<feature type="region of interest" description="N-terminal hotdog fold" evidence="3">
    <location>
        <begin position="1397"/>
        <end position="1542"/>
    </location>
</feature>
<comment type="caution">
    <text evidence="6">The sequence shown here is derived from an EMBL/GenBank/DDBJ whole genome shotgun (WGS) entry which is preliminary data.</text>
</comment>
<dbReference type="InterPro" id="IPR020841">
    <property type="entry name" value="PKS_Beta-ketoAc_synthase_dom"/>
</dbReference>
<dbReference type="Gene3D" id="3.40.47.10">
    <property type="match status" value="1"/>
</dbReference>
<dbReference type="SMART" id="SM00825">
    <property type="entry name" value="PKS_KS"/>
    <property type="match status" value="1"/>
</dbReference>
<dbReference type="SUPFAM" id="SSF53901">
    <property type="entry name" value="Thiolase-like"/>
    <property type="match status" value="1"/>
</dbReference>
<sequence length="1757" mass="188056">MPSIASASSNSSSSGRVAVALSSIGADYVPLLQAITRVLTPEIDGLSTTSQALTRLLLGRVADELAGDLAIARSGKVFDPATFLGPNDPALHLPAFEYSGSPIDAPQAFLEYAIQERARGFTSSAVCGIVFCTTQLCNYVLHSDKVHDRLLGSGSGSSSDAGVVLPFCGGSFPAYAIAQASTSQELIELGVRMARMAFWTGLQSDRTAAHARVNGLCGTVAGDQSAPTAERLLANGSWCVAAVGWTREQLDVLLARLNSQAKVGQLQLYISAFLSAKSFSVSGPPGSMDAMELLLLREAALDASKSKRVMRVPIFTPYHSTNALHGHATEFLSIADKLDLFEPNARLRCQIQSTVDGNLMSTTELRGQDITDMICLNPCRWDKSVDTLIDRTLDEKKLPLNIVNVGPGGRLAGSIITAFGQRGVNAKSPESGITVLDIEAMTLEMAQRPEVAAAATAVSQEAIAVVGHACRFPGGADTPEKFFELLQSGKIPLERIPKERFNIDDYLHEARPGQPNTINKDAVYGSFLENIDQFDARFFSISPREAEQMDPQHRIFTMCAHEALEKSGYAADKTPSFTRDRMGAFLGASNDDYRDNASVNIGSFLITGNARAFLPGRVSFLNNWIGPSISVDTGDMSSFTALETAVETLLADKCDTALVGGVATCTGPVSWISLDKAGLLIADGPDSRMLAQSAGTNGFVRAEGCGVLVLKRLSQAVAEGDNILATIGSTASTFAPNPKDGMYGTTVHDAIAEAEVHRVQVEARRGAIVKALAKAGLAPAQVDYVECNASGFRDDEATEIEALHAVFSKKQPVFGTLKTAMGNAEAASGIASLLKVVELLRTDGLPETVATALVNDYSYGGGNGTVVLRKYVDQPMSVSGVADPRKNLPFVLSAKTLCSLQRQLTRVLGMAERQSADAFKAICYTATDRRNTDFSYRFAAQVGDLEQLKAALKSGKDAIVQAPPASKAPQAAFFFCGQGSQYASMASRLMQSSKTFRTVLAEVERVLTQDLGFPGFLGLVTGAEGSDVTKDHAGVQCAIFAIEYALAQMLGAWGIRPAAVGGHSLGEYAALAVSGVLSLRDALFLVATRAHLLISKVQPYTAGMLSAVMSSESAQAFLDKHAADATQGCEIACENGPKATVIAGPKEKLVKASALLKAEGVKNIILEVAFAFHSAQVEPILDDLHKAASKVTFHAPQIPVVSNVLGDLVTKDGIFDADYLVNHSRRRVRFAKGVESLVEQAKSNPTLKAKLGHLNVGLELGPDSIMLGMVRDSVAGTAKKPTDKFLSQLLPVLKKKQDDLEMVGKALTTAYLAGLPVDWFAHNEDFVPAKDRRRCYDFPSYSFDIDRHWIEFKDRGLIAPGTKVLLQHEEGTDAGVESDDEDVEDAPLPPSKFSLLNPTSAKVYPENKAAECLFEATYSGEMLRFVKGHRVGGIALVPAALNAAFCMEAAHYTYEQCVGSSVPRLRMTNLHITGPLTWHLDPAKTGNNPRIKVRCTADFGGEQPVFSCMVSSESVKRGAGGKFEPVTALHATCSVLVQDSVAKMEADFAAVEPLLLREIERLESEGDGDSTVAAAEEEEVTTLDTKLAYELFGAVVEYDGLFQSMSQIRMNSTTGIATAHLGGHHERNPGAGRLRNAYVENPLSLDAMSQLTGLMANIFLVDEQHSYITESCDDARLLPEVYDAERAHEPVTVLATVRREDPGSAQYVLGDCYIFKRVPGASAEGGERRKLVGTILNAKYQLLRSQGLAAVLKRTLG</sequence>
<feature type="region of interest" description="C-terminal hotdog fold" evidence="3">
    <location>
        <begin position="1580"/>
        <end position="1749"/>
    </location>
</feature>
<accession>A0AAN6GJE0</accession>
<dbReference type="EMBL" id="JAPDMQ010000010">
    <property type="protein sequence ID" value="KAK0540613.1"/>
    <property type="molecule type" value="Genomic_DNA"/>
</dbReference>
<dbReference type="InterPro" id="IPR032088">
    <property type="entry name" value="SAT"/>
</dbReference>
<dbReference type="InterPro" id="IPR016035">
    <property type="entry name" value="Acyl_Trfase/lysoPLipase"/>
</dbReference>
<evidence type="ECO:0000256" key="3">
    <source>
        <dbReference type="PROSITE-ProRule" id="PRU01363"/>
    </source>
</evidence>
<dbReference type="PANTHER" id="PTHR43775:SF37">
    <property type="entry name" value="SI:DKEY-61P9.11"/>
    <property type="match status" value="1"/>
</dbReference>
<reference evidence="6" key="1">
    <citation type="journal article" date="2023" name="PhytoFront">
        <title>Draft Genome Resources of Seven Strains of Tilletia horrida, Causal Agent of Kernel Smut of Rice.</title>
        <authorList>
            <person name="Khanal S."/>
            <person name="Antony Babu S."/>
            <person name="Zhou X.G."/>
        </authorList>
    </citation>
    <scope>NUCLEOTIDE SEQUENCE</scope>
    <source>
        <strain evidence="6">TX3</strain>
    </source>
</reference>
<dbReference type="PANTHER" id="PTHR43775">
    <property type="entry name" value="FATTY ACID SYNTHASE"/>
    <property type="match status" value="1"/>
</dbReference>
<dbReference type="InterPro" id="IPR014031">
    <property type="entry name" value="Ketoacyl_synth_C"/>
</dbReference>
<keyword evidence="1" id="KW-0596">Phosphopantetheine</keyword>
<proteinExistence type="predicted"/>
<dbReference type="GO" id="GO:0044550">
    <property type="term" value="P:secondary metabolite biosynthetic process"/>
    <property type="evidence" value="ECO:0007669"/>
    <property type="project" value="TreeGrafter"/>
</dbReference>
<dbReference type="GO" id="GO:0006633">
    <property type="term" value="P:fatty acid biosynthetic process"/>
    <property type="evidence" value="ECO:0007669"/>
    <property type="project" value="TreeGrafter"/>
</dbReference>
<keyword evidence="2" id="KW-0597">Phosphoprotein</keyword>
<dbReference type="Gene3D" id="3.40.366.10">
    <property type="entry name" value="Malonyl-Coenzyme A Acyl Carrier Protein, domain 2"/>
    <property type="match status" value="3"/>
</dbReference>
<dbReference type="Gene3D" id="3.30.70.3290">
    <property type="match status" value="1"/>
</dbReference>
<dbReference type="Pfam" id="PF00109">
    <property type="entry name" value="ketoacyl-synt"/>
    <property type="match status" value="1"/>
</dbReference>
<evidence type="ECO:0000256" key="2">
    <source>
        <dbReference type="ARBA" id="ARBA00022553"/>
    </source>
</evidence>
<dbReference type="Pfam" id="PF00698">
    <property type="entry name" value="Acyl_transf_1"/>
    <property type="match status" value="1"/>
</dbReference>
<evidence type="ECO:0000313" key="6">
    <source>
        <dbReference type="EMBL" id="KAK0540613.1"/>
    </source>
</evidence>
<feature type="active site" description="Proton donor; for dehydratase activity" evidence="3">
    <location>
        <position position="1646"/>
    </location>
</feature>
<name>A0AAN6GJE0_9BASI</name>
<dbReference type="SUPFAM" id="SSF52151">
    <property type="entry name" value="FabD/lysophospholipase-like"/>
    <property type="match status" value="2"/>
</dbReference>
<dbReference type="InterPro" id="IPR014030">
    <property type="entry name" value="Ketoacyl_synth_N"/>
</dbReference>
<dbReference type="PROSITE" id="PS52004">
    <property type="entry name" value="KS3_2"/>
    <property type="match status" value="1"/>
</dbReference>
<dbReference type="SMART" id="SM00827">
    <property type="entry name" value="PKS_AT"/>
    <property type="match status" value="1"/>
</dbReference>
<gene>
    <name evidence="6" type="ORF">OC842_000385</name>
</gene>
<feature type="domain" description="Ketosynthase family 3 (KS3)" evidence="4">
    <location>
        <begin position="460"/>
        <end position="870"/>
    </location>
</feature>
<dbReference type="InterPro" id="IPR050091">
    <property type="entry name" value="PKS_NRPS_Biosynth_Enz"/>
</dbReference>
<dbReference type="InterPro" id="IPR049900">
    <property type="entry name" value="PKS_mFAS_DH"/>
</dbReference>
<dbReference type="InterPro" id="IPR016036">
    <property type="entry name" value="Malonyl_transacylase_ACP-bd"/>
</dbReference>
<evidence type="ECO:0000259" key="4">
    <source>
        <dbReference type="PROSITE" id="PS52004"/>
    </source>
</evidence>
<organism evidence="6 7">
    <name type="scientific">Tilletia horrida</name>
    <dbReference type="NCBI Taxonomy" id="155126"/>
    <lineage>
        <taxon>Eukaryota</taxon>
        <taxon>Fungi</taxon>
        <taxon>Dikarya</taxon>
        <taxon>Basidiomycota</taxon>
        <taxon>Ustilaginomycotina</taxon>
        <taxon>Exobasidiomycetes</taxon>
        <taxon>Tilletiales</taxon>
        <taxon>Tilletiaceae</taxon>
        <taxon>Tilletia</taxon>
    </lineage>
</organism>